<reference evidence="1 2" key="1">
    <citation type="submission" date="2018-01" db="EMBL/GenBank/DDBJ databases">
        <authorList>
            <person name="Gaut B.S."/>
            <person name="Morton B.R."/>
            <person name="Clegg M.T."/>
            <person name="Duvall M.R."/>
        </authorList>
    </citation>
    <scope>NUCLEOTIDE SEQUENCE [LARGE SCALE GENOMIC DNA]</scope>
    <source>
        <strain evidence="1">GP69</strain>
    </source>
</reference>
<organism evidence="1 2">
    <name type="scientific">Acetatifactor muris</name>
    <dbReference type="NCBI Taxonomy" id="879566"/>
    <lineage>
        <taxon>Bacteria</taxon>
        <taxon>Bacillati</taxon>
        <taxon>Bacillota</taxon>
        <taxon>Clostridia</taxon>
        <taxon>Lachnospirales</taxon>
        <taxon>Lachnospiraceae</taxon>
        <taxon>Acetatifactor</taxon>
    </lineage>
</organism>
<dbReference type="CDD" id="cd03143">
    <property type="entry name" value="A4_beta-galactosidase_middle_domain"/>
    <property type="match status" value="1"/>
</dbReference>
<dbReference type="PANTHER" id="PTHR36848:SF2">
    <property type="entry name" value="SECRETED PROTEIN"/>
    <property type="match status" value="1"/>
</dbReference>
<protein>
    <submittedName>
        <fullName evidence="1">Uncharacterized protein</fullName>
    </submittedName>
</protein>
<dbReference type="OrthoDB" id="9761519at2"/>
<dbReference type="AlphaFoldDB" id="A0A2K4ZCL3"/>
<dbReference type="EMBL" id="OFSM01000004">
    <property type="protein sequence ID" value="SOY28207.1"/>
    <property type="molecule type" value="Genomic_DNA"/>
</dbReference>
<name>A0A2K4ZCL3_9FIRM</name>
<dbReference type="Gene3D" id="3.40.50.880">
    <property type="match status" value="1"/>
</dbReference>
<dbReference type="Proteomes" id="UP000236311">
    <property type="component" value="Unassembled WGS sequence"/>
</dbReference>
<accession>A0A2K4ZCL3</accession>
<keyword evidence="2" id="KW-1185">Reference proteome</keyword>
<proteinExistence type="predicted"/>
<evidence type="ECO:0000313" key="2">
    <source>
        <dbReference type="Proteomes" id="UP000236311"/>
    </source>
</evidence>
<sequence length="1053" mass="122401">MQADRLSDFELENLEREFQNPSSQYRGTPFWAWNCDMTEAKVIHTLADFQKMRMGGAYLHSRTGMNMPYLGKKFMDMVLFAHEKAMELGLKICLYDEDRWPSGYAGGLVTKNEAYRSRFLLFSPSELTQDELWEEPVNRASAQAAPGKKRRLIARYRVKLTDGWLSEYKRIKSEEKLQEEWKKDGWKIWYAYLEISGDSPWFNNQSYVDTLNPQAIREFIHITYETYEKVLGKEFGKSVPMIFTDEPQFTFKTQLGYAEEEKCQTIPYTDDFEETYKATYGEGFLDYLPEIFWDLPNNQISVHRYRYHDHVCQRFTESYADQIGRWCEEHGILLTGHMMREPFLECQTMALGEAMRSYRSFGIPGMDILCDRRELTTAKQVQSAVHQFNAPGMTSEIYGVTNWDFDFRGHKMAGDWQAALGVTCRAHHLTWTSMSGEAKRDYPASIGHQSPWYEEYSYIEDYFARLNTVLTRGKPCVKVAVIHPIESYWLYWGTREHTDEIRREREENFVNLVRWLLLGLIDFDFLSESLLEDFVQEDQEGFQAGAMKYDVVLIPDCMTLRRSTLERLREFRSREGKVIFAGRIPELVDGMPDVEVVEFAGRCSQIRYSRQAILEALEPYRSLDIRDSAGKRSANLLYQMREEGTERWLFVAHCEKPENPDLAEAEALHFTVPGNFELEKYDALTGSIKRHPAKYEKGKTHWKEVSYEHDSFLYRLFPCGEQVLAETTESGKGERAEKVQKVRIPCLVPVTVHEPNVLLLDRAEYAFDEESWNDEEDILRIDNKFREKSGMPLRTEAFAQPWVETDAESKEREKEKHILHLRFRVEAMQKIEEALLALEQPEHTKVQWNGKAVEINVSGWYVDEDIKTIKLGEVKSGLNILELEIVFNGKIPVENVYLLGDFGVNLRGRQTYITEPVRELAFGDLCGQGLPFYGGNISYHVDFELESSVEDIEIQISKFRAPVICVKMDGIDVGRIAFSPYCLRTGRLDKGQHHLELIVYGNRVNTFGPVHNCNQTEIWIGPDAWRTVGTSWSYEYQLKSTGILISPVITTWN</sequence>
<dbReference type="PANTHER" id="PTHR36848">
    <property type="entry name" value="DNA-BINDING PROTEIN (PUTATIVE SECRETED PROTEIN)-RELATED"/>
    <property type="match status" value="1"/>
</dbReference>
<evidence type="ECO:0000313" key="1">
    <source>
        <dbReference type="EMBL" id="SOY28207.1"/>
    </source>
</evidence>
<gene>
    <name evidence="1" type="ORF">AMURIS_00914</name>
</gene>
<dbReference type="InterPro" id="IPR053161">
    <property type="entry name" value="Ulvan_degrading_GH"/>
</dbReference>
<dbReference type="InterPro" id="IPR029062">
    <property type="entry name" value="Class_I_gatase-like"/>
</dbReference>